<sequence length="263" mass="28274">ELPAKESKPLALPIKKIDLTVKNGGLKVTEKAGETVELSQINSKVNLRPLGQQTNFEIDVNLAGKGKESKLRAEGRIEPKKKTGWRLAGTSGDLTIEVNDLELASLGPLFALAGVEVQAEGEVCADIRTEIEDGQVKVLEGIVKSKDLGVGLNRLKGEALTSGRLDAEVKLQRENELVNIEKLLIDGDWVSVTASGFVPTTLVSLTEFLKPSSAYNLKGSFKFDLAEVLSQMPRTFGLREGMEITSGQISGEIDMSGGKISSQ</sequence>
<dbReference type="EMBL" id="BARS01030017">
    <property type="protein sequence ID" value="GAG16958.1"/>
    <property type="molecule type" value="Genomic_DNA"/>
</dbReference>
<proteinExistence type="predicted"/>
<reference evidence="1" key="1">
    <citation type="journal article" date="2014" name="Front. Microbiol.">
        <title>High frequency of phylogenetically diverse reductive dehalogenase-homologous genes in deep subseafloor sedimentary metagenomes.</title>
        <authorList>
            <person name="Kawai M."/>
            <person name="Futagami T."/>
            <person name="Toyoda A."/>
            <person name="Takaki Y."/>
            <person name="Nishi S."/>
            <person name="Hori S."/>
            <person name="Arai W."/>
            <person name="Tsubouchi T."/>
            <person name="Morono Y."/>
            <person name="Uchiyama I."/>
            <person name="Ito T."/>
            <person name="Fujiyama A."/>
            <person name="Inagaki F."/>
            <person name="Takami H."/>
        </authorList>
    </citation>
    <scope>NUCLEOTIDE SEQUENCE</scope>
    <source>
        <strain evidence="1">Expedition CK06-06</strain>
    </source>
</reference>
<dbReference type="AlphaFoldDB" id="X0VX25"/>
<feature type="non-terminal residue" evidence="1">
    <location>
        <position position="1"/>
    </location>
</feature>
<gene>
    <name evidence="1" type="ORF">S01H1_46854</name>
</gene>
<feature type="non-terminal residue" evidence="1">
    <location>
        <position position="263"/>
    </location>
</feature>
<protein>
    <submittedName>
        <fullName evidence="1">Uncharacterized protein</fullName>
    </submittedName>
</protein>
<organism evidence="1">
    <name type="scientific">marine sediment metagenome</name>
    <dbReference type="NCBI Taxonomy" id="412755"/>
    <lineage>
        <taxon>unclassified sequences</taxon>
        <taxon>metagenomes</taxon>
        <taxon>ecological metagenomes</taxon>
    </lineage>
</organism>
<comment type="caution">
    <text evidence="1">The sequence shown here is derived from an EMBL/GenBank/DDBJ whole genome shotgun (WGS) entry which is preliminary data.</text>
</comment>
<accession>X0VX25</accession>
<evidence type="ECO:0000313" key="1">
    <source>
        <dbReference type="EMBL" id="GAG16958.1"/>
    </source>
</evidence>
<name>X0VX25_9ZZZZ</name>